<evidence type="ECO:0000256" key="4">
    <source>
        <dbReference type="SAM" id="MobiDB-lite"/>
    </source>
</evidence>
<feature type="region of interest" description="Disordered" evidence="4">
    <location>
        <begin position="136"/>
        <end position="157"/>
    </location>
</feature>
<accession>A0A6B0YSP8</accession>
<comment type="caution">
    <text evidence="6">The sequence shown here is derived from an EMBL/GenBank/DDBJ whole genome shotgun (WGS) entry which is preliminary data.</text>
</comment>
<evidence type="ECO:0000259" key="5">
    <source>
        <dbReference type="PROSITE" id="PS51770"/>
    </source>
</evidence>
<protein>
    <submittedName>
        <fullName evidence="6">Acyl-CoA thioesterase</fullName>
    </submittedName>
</protein>
<dbReference type="InterPro" id="IPR033120">
    <property type="entry name" value="HOTDOG_ACOT"/>
</dbReference>
<evidence type="ECO:0000313" key="6">
    <source>
        <dbReference type="EMBL" id="MXY94124.1"/>
    </source>
</evidence>
<dbReference type="EMBL" id="VXRG01000100">
    <property type="protein sequence ID" value="MXY94124.1"/>
    <property type="molecule type" value="Genomic_DNA"/>
</dbReference>
<sequence length="157" mass="17536">MSKTVADSTTRISQIMNPEHANLLGNVHGGVILKLCDECGGITAARHARRVAVTVAVDSMAFHEPVRVGQLLRLRGRITYVGRTSMEVEVIVQAEDLLTGGISHTNSAYYIFVALDERGKPTEVPRLELTNEAERRRFEEGEERQRQRLKRAGKKVK</sequence>
<organism evidence="6">
    <name type="scientific">Caldilineaceae bacterium SB0664_bin_27</name>
    <dbReference type="NCBI Taxonomy" id="2605260"/>
    <lineage>
        <taxon>Bacteria</taxon>
        <taxon>Bacillati</taxon>
        <taxon>Chloroflexota</taxon>
        <taxon>Caldilineae</taxon>
        <taxon>Caldilineales</taxon>
        <taxon>Caldilineaceae</taxon>
    </lineage>
</organism>
<feature type="compositionally biased region" description="Basic and acidic residues" evidence="4">
    <location>
        <begin position="136"/>
        <end position="146"/>
    </location>
</feature>
<dbReference type="PROSITE" id="PS51770">
    <property type="entry name" value="HOTDOG_ACOT"/>
    <property type="match status" value="1"/>
</dbReference>
<gene>
    <name evidence="6" type="ORF">F4Y42_11840</name>
</gene>
<dbReference type="Pfam" id="PF03061">
    <property type="entry name" value="4HBT"/>
    <property type="match status" value="1"/>
</dbReference>
<dbReference type="GO" id="GO:0005829">
    <property type="term" value="C:cytosol"/>
    <property type="evidence" value="ECO:0007669"/>
    <property type="project" value="TreeGrafter"/>
</dbReference>
<dbReference type="SUPFAM" id="SSF54637">
    <property type="entry name" value="Thioesterase/thiol ester dehydrase-isomerase"/>
    <property type="match status" value="1"/>
</dbReference>
<dbReference type="InterPro" id="IPR040170">
    <property type="entry name" value="Cytosol_ACT"/>
</dbReference>
<dbReference type="InterPro" id="IPR029069">
    <property type="entry name" value="HotDog_dom_sf"/>
</dbReference>
<feature type="compositionally biased region" description="Basic residues" evidence="4">
    <location>
        <begin position="147"/>
        <end position="157"/>
    </location>
</feature>
<dbReference type="AlphaFoldDB" id="A0A6B0YSP8"/>
<dbReference type="CDD" id="cd03442">
    <property type="entry name" value="BFIT_BACH"/>
    <property type="match status" value="1"/>
</dbReference>
<dbReference type="PANTHER" id="PTHR11049:SF16">
    <property type="entry name" value="PROTEIN VDLD"/>
    <property type="match status" value="1"/>
</dbReference>
<dbReference type="InterPro" id="IPR006683">
    <property type="entry name" value="Thioestr_dom"/>
</dbReference>
<dbReference type="PANTHER" id="PTHR11049">
    <property type="entry name" value="ACYL COENZYME A THIOESTER HYDROLASE"/>
    <property type="match status" value="1"/>
</dbReference>
<keyword evidence="2 3" id="KW-0378">Hydrolase</keyword>
<evidence type="ECO:0000256" key="3">
    <source>
        <dbReference type="PROSITE-ProRule" id="PRU01106"/>
    </source>
</evidence>
<feature type="domain" description="HotDog ACOT-type" evidence="5">
    <location>
        <begin position="6"/>
        <end position="118"/>
    </location>
</feature>
<proteinExistence type="inferred from homology"/>
<evidence type="ECO:0000256" key="2">
    <source>
        <dbReference type="ARBA" id="ARBA00022801"/>
    </source>
</evidence>
<reference evidence="6" key="1">
    <citation type="submission" date="2019-09" db="EMBL/GenBank/DDBJ databases">
        <title>Characterisation of the sponge microbiome using genome-centric metagenomics.</title>
        <authorList>
            <person name="Engelberts J.P."/>
            <person name="Robbins S.J."/>
            <person name="De Goeij J.M."/>
            <person name="Aranda M."/>
            <person name="Bell S.C."/>
            <person name="Webster N.S."/>
        </authorList>
    </citation>
    <scope>NUCLEOTIDE SEQUENCE</scope>
    <source>
        <strain evidence="6">SB0664_bin_27</strain>
    </source>
</reference>
<dbReference type="Gene3D" id="3.10.129.10">
    <property type="entry name" value="Hotdog Thioesterase"/>
    <property type="match status" value="1"/>
</dbReference>
<evidence type="ECO:0000256" key="1">
    <source>
        <dbReference type="ARBA" id="ARBA00010458"/>
    </source>
</evidence>
<comment type="similarity">
    <text evidence="1">Belongs to the acyl coenzyme A hydrolase family.</text>
</comment>
<name>A0A6B0YSP8_9CHLR</name>
<dbReference type="GO" id="GO:0052816">
    <property type="term" value="F:long-chain fatty acyl-CoA hydrolase activity"/>
    <property type="evidence" value="ECO:0007669"/>
    <property type="project" value="TreeGrafter"/>
</dbReference>
<dbReference type="GO" id="GO:0006637">
    <property type="term" value="P:acyl-CoA metabolic process"/>
    <property type="evidence" value="ECO:0007669"/>
    <property type="project" value="TreeGrafter"/>
</dbReference>